<reference evidence="1" key="1">
    <citation type="submission" date="2022-08" db="EMBL/GenBank/DDBJ databases">
        <authorList>
            <consortium name="DOE Joint Genome Institute"/>
            <person name="Min B."/>
            <person name="Riley R."/>
            <person name="Sierra-Patev S."/>
            <person name="Naranjo-Ortiz M."/>
            <person name="Looney B."/>
            <person name="Konkel Z."/>
            <person name="Slot J.C."/>
            <person name="Sakamoto Y."/>
            <person name="Steenwyk J.L."/>
            <person name="Rokas A."/>
            <person name="Carro J."/>
            <person name="Camarero S."/>
            <person name="Ferreira P."/>
            <person name="Molpeceres G."/>
            <person name="Ruiz-Duenas F.J."/>
            <person name="Serrano A."/>
            <person name="Henrissat B."/>
            <person name="Drula E."/>
            <person name="Hughes K.W."/>
            <person name="Mata J.L."/>
            <person name="Ishikawa N.K."/>
            <person name="Vargas-Isla R."/>
            <person name="Ushijima S."/>
            <person name="Smith C.A."/>
            <person name="Ahrendt S."/>
            <person name="Andreopoulos W."/>
            <person name="He G."/>
            <person name="Labutti K."/>
            <person name="Lipzen A."/>
            <person name="Ng V."/>
            <person name="Sandor L."/>
            <person name="Barry K."/>
            <person name="Martinez A.T."/>
            <person name="Xiao Y."/>
            <person name="Gibbons J.G."/>
            <person name="Terashima K."/>
            <person name="Hibbett D.S."/>
            <person name="Grigoriev I.V."/>
        </authorList>
    </citation>
    <scope>NUCLEOTIDE SEQUENCE</scope>
    <source>
        <strain evidence="1">TFB10827</strain>
    </source>
</reference>
<organism evidence="1 2">
    <name type="scientific">Lentinula boryana</name>
    <dbReference type="NCBI Taxonomy" id="40481"/>
    <lineage>
        <taxon>Eukaryota</taxon>
        <taxon>Fungi</taxon>
        <taxon>Dikarya</taxon>
        <taxon>Basidiomycota</taxon>
        <taxon>Agaricomycotina</taxon>
        <taxon>Agaricomycetes</taxon>
        <taxon>Agaricomycetidae</taxon>
        <taxon>Agaricales</taxon>
        <taxon>Marasmiineae</taxon>
        <taxon>Omphalotaceae</taxon>
        <taxon>Lentinula</taxon>
    </lineage>
</organism>
<name>A0ABQ8Q3H7_9AGAR</name>
<proteinExistence type="predicted"/>
<sequence>MISVNSSTGLSMFQLRYGRSPRVIPPLVPASVTTTRPDADSKEAASFLNRMAQIELEARDNLYCAKVLQCYHADKSRGPCEIFEVGDLVLLSTLHRRQAYKKAGELRVAK</sequence>
<comment type="caution">
    <text evidence="1">The sequence shown here is derived from an EMBL/GenBank/DDBJ whole genome shotgun (WGS) entry which is preliminary data.</text>
</comment>
<protein>
    <submittedName>
        <fullName evidence="1">Uncharacterized protein</fullName>
    </submittedName>
</protein>
<dbReference type="EMBL" id="MU790775">
    <property type="protein sequence ID" value="KAJ3993310.1"/>
    <property type="molecule type" value="Genomic_DNA"/>
</dbReference>
<evidence type="ECO:0000313" key="1">
    <source>
        <dbReference type="EMBL" id="KAJ3993310.1"/>
    </source>
</evidence>
<dbReference type="Proteomes" id="UP001163828">
    <property type="component" value="Unassembled WGS sequence"/>
</dbReference>
<keyword evidence="2" id="KW-1185">Reference proteome</keyword>
<accession>A0ABQ8Q3H7</accession>
<evidence type="ECO:0000313" key="2">
    <source>
        <dbReference type="Proteomes" id="UP001163828"/>
    </source>
</evidence>
<feature type="non-terminal residue" evidence="1">
    <location>
        <position position="110"/>
    </location>
</feature>
<gene>
    <name evidence="1" type="ORF">F5050DRAFT_1537337</name>
</gene>